<accession>A0ABD3FPW3</accession>
<evidence type="ECO:0000256" key="3">
    <source>
        <dbReference type="ARBA" id="ARBA00022989"/>
    </source>
</evidence>
<keyword evidence="9" id="KW-1185">Reference proteome</keyword>
<evidence type="ECO:0000256" key="1">
    <source>
        <dbReference type="ARBA" id="ARBA00004141"/>
    </source>
</evidence>
<dbReference type="Pfam" id="PF01794">
    <property type="entry name" value="Ferric_reduct"/>
    <property type="match status" value="1"/>
</dbReference>
<evidence type="ECO:0000313" key="9">
    <source>
        <dbReference type="Proteomes" id="UP001632037"/>
    </source>
</evidence>
<feature type="transmembrane region" description="Helical" evidence="6">
    <location>
        <begin position="221"/>
        <end position="241"/>
    </location>
</feature>
<sequence>MSVRVDMERRRAPLSPPRSPETDPDLDLLLDQDLDDVEFDRLIASRTSPTGSKRSGMRLLQKPQKAAALQMFSKARRSGANFFLKICSAWILFGLLWIRWPIYYRKVIPSLETRLGDKMEVEPFVVSVALVFPFFLAGTVFYWNQDSAGSLANSGKQLKVVQWVKRHPSIGKSFGFDAVDVVLVGGFLLLQLNLVVGKLLIDKENGKLAKSGYLDRTARAFGMNGLYAMVLSVVLVARQSFLHKFFGLSGERAARYHVLSGQFGFLMLMLHGVLYILVWYMQGKVEKMLFPCLDESCTPKQQYGSTRNFSELWRYCHYSLWRFPRWNGCDVDFSSGLSCYTA</sequence>
<dbReference type="AlphaFoldDB" id="A0ABD3FPW3"/>
<feature type="transmembrane region" description="Helical" evidence="6">
    <location>
        <begin position="82"/>
        <end position="102"/>
    </location>
</feature>
<comment type="caution">
    <text evidence="8">The sequence shown here is derived from an EMBL/GenBank/DDBJ whole genome shotgun (WGS) entry which is preliminary data.</text>
</comment>
<dbReference type="EMBL" id="JBIMZQ010000010">
    <property type="protein sequence ID" value="KAL3668928.1"/>
    <property type="molecule type" value="Genomic_DNA"/>
</dbReference>
<gene>
    <name evidence="8" type="ORF">V7S43_006216</name>
</gene>
<proteinExistence type="predicted"/>
<protein>
    <recommendedName>
        <fullName evidence="7">Ferric oxidoreductase domain-containing protein</fullName>
    </recommendedName>
</protein>
<dbReference type="Proteomes" id="UP001632037">
    <property type="component" value="Unassembled WGS sequence"/>
</dbReference>
<comment type="subcellular location">
    <subcellularLocation>
        <location evidence="1">Membrane</location>
        <topology evidence="1">Multi-pass membrane protein</topology>
    </subcellularLocation>
</comment>
<dbReference type="GO" id="GO:0016020">
    <property type="term" value="C:membrane"/>
    <property type="evidence" value="ECO:0007669"/>
    <property type="project" value="UniProtKB-SubCell"/>
</dbReference>
<keyword evidence="4 6" id="KW-0472">Membrane</keyword>
<name>A0ABD3FPW3_9STRA</name>
<evidence type="ECO:0000256" key="4">
    <source>
        <dbReference type="ARBA" id="ARBA00023136"/>
    </source>
</evidence>
<feature type="domain" description="Ferric oxidoreductase" evidence="7">
    <location>
        <begin position="222"/>
        <end position="283"/>
    </location>
</feature>
<dbReference type="InterPro" id="IPR013130">
    <property type="entry name" value="Fe3_Rdtase_TM_dom"/>
</dbReference>
<evidence type="ECO:0000256" key="6">
    <source>
        <dbReference type="SAM" id="Phobius"/>
    </source>
</evidence>
<keyword evidence="3 6" id="KW-1133">Transmembrane helix</keyword>
<feature type="compositionally biased region" description="Basic and acidic residues" evidence="5">
    <location>
        <begin position="1"/>
        <end position="11"/>
    </location>
</feature>
<feature type="transmembrane region" description="Helical" evidence="6">
    <location>
        <begin position="181"/>
        <end position="201"/>
    </location>
</feature>
<organism evidence="8 9">
    <name type="scientific">Phytophthora oleae</name>
    <dbReference type="NCBI Taxonomy" id="2107226"/>
    <lineage>
        <taxon>Eukaryota</taxon>
        <taxon>Sar</taxon>
        <taxon>Stramenopiles</taxon>
        <taxon>Oomycota</taxon>
        <taxon>Peronosporomycetes</taxon>
        <taxon>Peronosporales</taxon>
        <taxon>Peronosporaceae</taxon>
        <taxon>Phytophthora</taxon>
    </lineage>
</organism>
<feature type="transmembrane region" description="Helical" evidence="6">
    <location>
        <begin position="261"/>
        <end position="280"/>
    </location>
</feature>
<evidence type="ECO:0000256" key="2">
    <source>
        <dbReference type="ARBA" id="ARBA00022692"/>
    </source>
</evidence>
<keyword evidence="2 6" id="KW-0812">Transmembrane</keyword>
<evidence type="ECO:0000313" key="8">
    <source>
        <dbReference type="EMBL" id="KAL3668928.1"/>
    </source>
</evidence>
<evidence type="ECO:0000256" key="5">
    <source>
        <dbReference type="SAM" id="MobiDB-lite"/>
    </source>
</evidence>
<evidence type="ECO:0000259" key="7">
    <source>
        <dbReference type="Pfam" id="PF01794"/>
    </source>
</evidence>
<feature type="region of interest" description="Disordered" evidence="5">
    <location>
        <begin position="1"/>
        <end position="26"/>
    </location>
</feature>
<reference evidence="8 9" key="1">
    <citation type="submission" date="2024-09" db="EMBL/GenBank/DDBJ databases">
        <title>Genome sequencing and assembly of Phytophthora oleae, isolate VK10A, causative agent of rot of olive drupes.</title>
        <authorList>
            <person name="Conti Taguali S."/>
            <person name="Riolo M."/>
            <person name="La Spada F."/>
            <person name="Cacciola S.O."/>
            <person name="Dionisio G."/>
        </authorList>
    </citation>
    <scope>NUCLEOTIDE SEQUENCE [LARGE SCALE GENOMIC DNA]</scope>
    <source>
        <strain evidence="8 9">VK10A</strain>
    </source>
</reference>
<feature type="transmembrane region" description="Helical" evidence="6">
    <location>
        <begin position="123"/>
        <end position="143"/>
    </location>
</feature>